<name>A0ABW2D5D0_9ACTN</name>
<dbReference type="InterPro" id="IPR012318">
    <property type="entry name" value="HTH_CRP"/>
</dbReference>
<feature type="domain" description="HTH crp-type" evidence="5">
    <location>
        <begin position="146"/>
        <end position="215"/>
    </location>
</feature>
<dbReference type="SMART" id="SM00100">
    <property type="entry name" value="cNMP"/>
    <property type="match status" value="1"/>
</dbReference>
<dbReference type="SUPFAM" id="SSF46785">
    <property type="entry name" value="Winged helix' DNA-binding domain"/>
    <property type="match status" value="1"/>
</dbReference>
<comment type="caution">
    <text evidence="6">The sequence shown here is derived from an EMBL/GenBank/DDBJ whole genome shotgun (WGS) entry which is preliminary data.</text>
</comment>
<dbReference type="PROSITE" id="PS50042">
    <property type="entry name" value="CNMP_BINDING_3"/>
    <property type="match status" value="1"/>
</dbReference>
<keyword evidence="2" id="KW-0238">DNA-binding</keyword>
<dbReference type="Pfam" id="PF00027">
    <property type="entry name" value="cNMP_binding"/>
    <property type="match status" value="1"/>
</dbReference>
<dbReference type="PROSITE" id="PS51063">
    <property type="entry name" value="HTH_CRP_2"/>
    <property type="match status" value="1"/>
</dbReference>
<dbReference type="Proteomes" id="UP001596470">
    <property type="component" value="Unassembled WGS sequence"/>
</dbReference>
<dbReference type="SUPFAM" id="SSF51206">
    <property type="entry name" value="cAMP-binding domain-like"/>
    <property type="match status" value="1"/>
</dbReference>
<dbReference type="InterPro" id="IPR050397">
    <property type="entry name" value="Env_Response_Regulators"/>
</dbReference>
<feature type="domain" description="Cyclic nucleotide-binding" evidence="4">
    <location>
        <begin position="13"/>
        <end position="116"/>
    </location>
</feature>
<dbReference type="SMART" id="SM00419">
    <property type="entry name" value="HTH_CRP"/>
    <property type="match status" value="1"/>
</dbReference>
<dbReference type="PANTHER" id="PTHR24567">
    <property type="entry name" value="CRP FAMILY TRANSCRIPTIONAL REGULATORY PROTEIN"/>
    <property type="match status" value="1"/>
</dbReference>
<dbReference type="InterPro" id="IPR036390">
    <property type="entry name" value="WH_DNA-bd_sf"/>
</dbReference>
<keyword evidence="1" id="KW-0805">Transcription regulation</keyword>
<dbReference type="InterPro" id="IPR014710">
    <property type="entry name" value="RmlC-like_jellyroll"/>
</dbReference>
<keyword evidence="7" id="KW-1185">Reference proteome</keyword>
<dbReference type="Pfam" id="PF13545">
    <property type="entry name" value="HTH_Crp_2"/>
    <property type="match status" value="1"/>
</dbReference>
<dbReference type="InterPro" id="IPR018490">
    <property type="entry name" value="cNMP-bd_dom_sf"/>
</dbReference>
<dbReference type="InterPro" id="IPR000595">
    <property type="entry name" value="cNMP-bd_dom"/>
</dbReference>
<dbReference type="PANTHER" id="PTHR24567:SF68">
    <property type="entry name" value="DNA-BINDING TRANSCRIPTIONAL DUAL REGULATOR CRP"/>
    <property type="match status" value="1"/>
</dbReference>
<evidence type="ECO:0000313" key="6">
    <source>
        <dbReference type="EMBL" id="MFC6956705.1"/>
    </source>
</evidence>
<evidence type="ECO:0000259" key="5">
    <source>
        <dbReference type="PROSITE" id="PS51063"/>
    </source>
</evidence>
<evidence type="ECO:0000256" key="3">
    <source>
        <dbReference type="ARBA" id="ARBA00023163"/>
    </source>
</evidence>
<evidence type="ECO:0000259" key="4">
    <source>
        <dbReference type="PROSITE" id="PS50042"/>
    </source>
</evidence>
<dbReference type="EMBL" id="JBHSYS010000001">
    <property type="protein sequence ID" value="MFC6956705.1"/>
    <property type="molecule type" value="Genomic_DNA"/>
</dbReference>
<accession>A0ABW2D5D0</accession>
<sequence>MNAPPPPLPSRGFQELLPPDQWDDLIRTGPEAVARSGDALLSQGGRSGVVYALRTGRVRVVHTEPDGNEALIAVRGPGDLLGEYAQQDHGEHMASVWALEACEVTRLTTAQFKSFVQRRRCEALLQRYILSKIRQGGRRIWHAANLQTEQRMALLFLEVIGAAPVGAAPTVPMTQAQVAASLGVALSSVTRILAQWKENDVIRTVPAPLHVLDMATLARHANLR</sequence>
<dbReference type="CDD" id="cd00038">
    <property type="entry name" value="CAP_ED"/>
    <property type="match status" value="1"/>
</dbReference>
<dbReference type="RefSeq" id="WP_382355090.1">
    <property type="nucleotide sequence ID" value="NZ_JBHMBP010000004.1"/>
</dbReference>
<reference evidence="7" key="1">
    <citation type="journal article" date="2019" name="Int. J. Syst. Evol. Microbiol.">
        <title>The Global Catalogue of Microorganisms (GCM) 10K type strain sequencing project: providing services to taxonomists for standard genome sequencing and annotation.</title>
        <authorList>
            <consortium name="The Broad Institute Genomics Platform"/>
            <consortium name="The Broad Institute Genome Sequencing Center for Infectious Disease"/>
            <person name="Wu L."/>
            <person name="Ma J."/>
        </authorList>
    </citation>
    <scope>NUCLEOTIDE SEQUENCE [LARGE SCALE GENOMIC DNA]</scope>
    <source>
        <strain evidence="7">KACC 12634</strain>
    </source>
</reference>
<evidence type="ECO:0000256" key="2">
    <source>
        <dbReference type="ARBA" id="ARBA00023125"/>
    </source>
</evidence>
<dbReference type="Gene3D" id="2.60.120.10">
    <property type="entry name" value="Jelly Rolls"/>
    <property type="match status" value="1"/>
</dbReference>
<evidence type="ECO:0000256" key="1">
    <source>
        <dbReference type="ARBA" id="ARBA00023015"/>
    </source>
</evidence>
<protein>
    <submittedName>
        <fullName evidence="6">Crp/Fnr family transcriptional regulator</fullName>
    </submittedName>
</protein>
<evidence type="ECO:0000313" key="7">
    <source>
        <dbReference type="Proteomes" id="UP001596470"/>
    </source>
</evidence>
<organism evidence="6 7">
    <name type="scientific">Glycomyces mayteni</name>
    <dbReference type="NCBI Taxonomy" id="543887"/>
    <lineage>
        <taxon>Bacteria</taxon>
        <taxon>Bacillati</taxon>
        <taxon>Actinomycetota</taxon>
        <taxon>Actinomycetes</taxon>
        <taxon>Glycomycetales</taxon>
        <taxon>Glycomycetaceae</taxon>
        <taxon>Glycomyces</taxon>
    </lineage>
</organism>
<gene>
    <name evidence="6" type="ORF">ACFQS3_05800</name>
</gene>
<proteinExistence type="predicted"/>
<keyword evidence="3" id="KW-0804">Transcription</keyword>